<name>A0A9D3W9C5_9ROSI</name>
<dbReference type="EMBL" id="JAIQCV010000003">
    <property type="protein sequence ID" value="KAH1115327.1"/>
    <property type="molecule type" value="Genomic_DNA"/>
</dbReference>
<proteinExistence type="predicted"/>
<sequence>LMTLKKYWSIVYDMIYGKHTNDFGWDATRKVVTTKQEAAQIAADIIEDLEGDENDNGGTENIKDSIGVEKITLMELKMLACQWILRIIVIQGSYLLVEPRLEGLMELERLRQ</sequence>
<accession>A0A9D3W9C5</accession>
<feature type="non-terminal residue" evidence="1">
    <location>
        <position position="1"/>
    </location>
</feature>
<reference evidence="1 2" key="1">
    <citation type="journal article" date="2021" name="Plant Biotechnol. J.">
        <title>Multi-omics assisted identification of the key and species-specific regulatory components of drought-tolerant mechanisms in Gossypium stocksii.</title>
        <authorList>
            <person name="Yu D."/>
            <person name="Ke L."/>
            <person name="Zhang D."/>
            <person name="Wu Y."/>
            <person name="Sun Y."/>
            <person name="Mei J."/>
            <person name="Sun J."/>
            <person name="Sun Y."/>
        </authorList>
    </citation>
    <scope>NUCLEOTIDE SEQUENCE [LARGE SCALE GENOMIC DNA]</scope>
    <source>
        <strain evidence="2">cv. E1</strain>
        <tissue evidence="1">Leaf</tissue>
    </source>
</reference>
<keyword evidence="2" id="KW-1185">Reference proteome</keyword>
<dbReference type="Proteomes" id="UP000828251">
    <property type="component" value="Unassembled WGS sequence"/>
</dbReference>
<protein>
    <recommendedName>
        <fullName evidence="3">Myb/SANT-like domain-containing protein</fullName>
    </recommendedName>
</protein>
<evidence type="ECO:0000313" key="2">
    <source>
        <dbReference type="Proteomes" id="UP000828251"/>
    </source>
</evidence>
<evidence type="ECO:0000313" key="1">
    <source>
        <dbReference type="EMBL" id="KAH1115327.1"/>
    </source>
</evidence>
<gene>
    <name evidence="1" type="ORF">J1N35_008705</name>
</gene>
<dbReference type="AlphaFoldDB" id="A0A9D3W9C5"/>
<evidence type="ECO:0008006" key="3">
    <source>
        <dbReference type="Google" id="ProtNLM"/>
    </source>
</evidence>
<feature type="non-terminal residue" evidence="1">
    <location>
        <position position="112"/>
    </location>
</feature>
<dbReference type="OrthoDB" id="10521438at2759"/>
<organism evidence="1 2">
    <name type="scientific">Gossypium stocksii</name>
    <dbReference type="NCBI Taxonomy" id="47602"/>
    <lineage>
        <taxon>Eukaryota</taxon>
        <taxon>Viridiplantae</taxon>
        <taxon>Streptophyta</taxon>
        <taxon>Embryophyta</taxon>
        <taxon>Tracheophyta</taxon>
        <taxon>Spermatophyta</taxon>
        <taxon>Magnoliopsida</taxon>
        <taxon>eudicotyledons</taxon>
        <taxon>Gunneridae</taxon>
        <taxon>Pentapetalae</taxon>
        <taxon>rosids</taxon>
        <taxon>malvids</taxon>
        <taxon>Malvales</taxon>
        <taxon>Malvaceae</taxon>
        <taxon>Malvoideae</taxon>
        <taxon>Gossypium</taxon>
    </lineage>
</organism>
<comment type="caution">
    <text evidence="1">The sequence shown here is derived from an EMBL/GenBank/DDBJ whole genome shotgun (WGS) entry which is preliminary data.</text>
</comment>